<dbReference type="InterPro" id="IPR013783">
    <property type="entry name" value="Ig-like_fold"/>
</dbReference>
<gene>
    <name evidence="5" type="ORF">L9F63_010813</name>
</gene>
<dbReference type="SUPFAM" id="SSF48726">
    <property type="entry name" value="Immunoglobulin"/>
    <property type="match status" value="3"/>
</dbReference>
<dbReference type="CDD" id="cd00096">
    <property type="entry name" value="Ig"/>
    <property type="match status" value="1"/>
</dbReference>
<keyword evidence="3" id="KW-0393">Immunoglobulin domain</keyword>
<dbReference type="FunFam" id="2.60.40.10:FF:000236">
    <property type="entry name" value="Sidekick cell adhesion molecule 2"/>
    <property type="match status" value="1"/>
</dbReference>
<feature type="domain" description="Ig-like" evidence="4">
    <location>
        <begin position="197"/>
        <end position="291"/>
    </location>
</feature>
<dbReference type="FunFam" id="2.60.40.10:FF:000032">
    <property type="entry name" value="palladin isoform X1"/>
    <property type="match status" value="1"/>
</dbReference>
<dbReference type="Proteomes" id="UP001233999">
    <property type="component" value="Unassembled WGS sequence"/>
</dbReference>
<dbReference type="PANTHER" id="PTHR44170">
    <property type="entry name" value="PROTEIN SIDEKICK"/>
    <property type="match status" value="1"/>
</dbReference>
<reference evidence="5" key="2">
    <citation type="submission" date="2023-05" db="EMBL/GenBank/DDBJ databases">
        <authorList>
            <person name="Fouks B."/>
        </authorList>
    </citation>
    <scope>NUCLEOTIDE SEQUENCE</scope>
    <source>
        <strain evidence="5">Stay&amp;Tobe</strain>
        <tissue evidence="5">Testes</tissue>
    </source>
</reference>
<keyword evidence="6" id="KW-1185">Reference proteome</keyword>
<accession>A0AAD8AIP5</accession>
<dbReference type="Gene3D" id="2.60.40.10">
    <property type="entry name" value="Immunoglobulins"/>
    <property type="match status" value="4"/>
</dbReference>
<dbReference type="InterPro" id="IPR003599">
    <property type="entry name" value="Ig_sub"/>
</dbReference>
<dbReference type="InterPro" id="IPR013098">
    <property type="entry name" value="Ig_I-set"/>
</dbReference>
<evidence type="ECO:0000256" key="3">
    <source>
        <dbReference type="ARBA" id="ARBA00023319"/>
    </source>
</evidence>
<dbReference type="GO" id="GO:0098609">
    <property type="term" value="P:cell-cell adhesion"/>
    <property type="evidence" value="ECO:0007669"/>
    <property type="project" value="TreeGrafter"/>
</dbReference>
<dbReference type="SMART" id="SM00409">
    <property type="entry name" value="IG"/>
    <property type="match status" value="4"/>
</dbReference>
<feature type="non-terminal residue" evidence="5">
    <location>
        <position position="448"/>
    </location>
</feature>
<comment type="caution">
    <text evidence="5">The sequence shown here is derived from an EMBL/GenBank/DDBJ whole genome shotgun (WGS) entry which is preliminary data.</text>
</comment>
<proteinExistence type="predicted"/>
<feature type="domain" description="Ig-like" evidence="4">
    <location>
        <begin position="296"/>
        <end position="380"/>
    </location>
</feature>
<dbReference type="InterPro" id="IPR003598">
    <property type="entry name" value="Ig_sub2"/>
</dbReference>
<feature type="non-terminal residue" evidence="5">
    <location>
        <position position="1"/>
    </location>
</feature>
<feature type="domain" description="Ig-like" evidence="4">
    <location>
        <begin position="8"/>
        <end position="91"/>
    </location>
</feature>
<reference evidence="5" key="1">
    <citation type="journal article" date="2023" name="IScience">
        <title>Live-bearing cockroach genome reveals convergent evolutionary mechanisms linked to viviparity in insects and beyond.</title>
        <authorList>
            <person name="Fouks B."/>
            <person name="Harrison M.C."/>
            <person name="Mikhailova A.A."/>
            <person name="Marchal E."/>
            <person name="English S."/>
            <person name="Carruthers M."/>
            <person name="Jennings E.C."/>
            <person name="Chiamaka E.L."/>
            <person name="Frigard R.A."/>
            <person name="Pippel M."/>
            <person name="Attardo G.M."/>
            <person name="Benoit J.B."/>
            <person name="Bornberg-Bauer E."/>
            <person name="Tobe S.S."/>
        </authorList>
    </citation>
    <scope>NUCLEOTIDE SEQUENCE</scope>
    <source>
        <strain evidence="5">Stay&amp;Tobe</strain>
    </source>
</reference>
<dbReference type="InterPro" id="IPR036179">
    <property type="entry name" value="Ig-like_dom_sf"/>
</dbReference>
<evidence type="ECO:0000256" key="2">
    <source>
        <dbReference type="ARBA" id="ARBA00023157"/>
    </source>
</evidence>
<evidence type="ECO:0000313" key="5">
    <source>
        <dbReference type="EMBL" id="KAJ9598493.1"/>
    </source>
</evidence>
<dbReference type="AlphaFoldDB" id="A0AAD8AIP5"/>
<protein>
    <recommendedName>
        <fullName evidence="4">Ig-like domain-containing protein</fullName>
    </recommendedName>
</protein>
<evidence type="ECO:0000259" key="4">
    <source>
        <dbReference type="PROSITE" id="PS50835"/>
    </source>
</evidence>
<dbReference type="EMBL" id="JASPKZ010001214">
    <property type="protein sequence ID" value="KAJ9598493.1"/>
    <property type="molecule type" value="Genomic_DNA"/>
</dbReference>
<dbReference type="SMART" id="SM00408">
    <property type="entry name" value="IGc2"/>
    <property type="match status" value="3"/>
</dbReference>
<dbReference type="Pfam" id="PF07679">
    <property type="entry name" value="I-set"/>
    <property type="match status" value="1"/>
</dbReference>
<keyword evidence="1" id="KW-0677">Repeat</keyword>
<evidence type="ECO:0000313" key="6">
    <source>
        <dbReference type="Proteomes" id="UP001233999"/>
    </source>
</evidence>
<dbReference type="Pfam" id="PF13927">
    <property type="entry name" value="Ig_3"/>
    <property type="match status" value="3"/>
</dbReference>
<name>A0AAD8AIP5_DIPPU</name>
<keyword evidence="2" id="KW-1015">Disulfide bond</keyword>
<dbReference type="PROSITE" id="PS50835">
    <property type="entry name" value="IG_LIKE"/>
    <property type="match status" value="3"/>
</dbReference>
<sequence length="448" mass="49644">CNDTLQAPRFTMQPSPSGSIVSEGRTKILQCQAIGYPKPKYQWLKDGIALGEFSSEHFYRIHTTKREDAGSYQCVAKNDVGSIFSEKIDVSVAYMGTFEDATERDVTVEAGQAAILDLPPIESHPAPLVTWLTDGETQLYDRKYAVTDENQLVILDASVSDQKAYRAQAVNTQIGREEYSAFTRLTVTGQSPHEIAPEIVVKPKDLHIVKGQAAVDLQCIANARPLHELELVWLKDGILVENSGISSDFKDPWNRTLSLVSANLTHTGQYTCQVRLKTGGFPTVTASAMVNVLEKPSFVNSARPETLGEYGTSVTLPCEAVGVPNPNIVWFRNSERVETISGNRYNVIEDGSLQIKKLRMEDSGMFQCLAANEAGEDSIYTWLKVKKIFMRKTRWAIQKVVSMRESDLRSRSYGPYGNNKFAYAAIADFSPSGYVICRKTMNVGVSGI</sequence>
<dbReference type="PANTHER" id="PTHR44170:SF46">
    <property type="entry name" value="PROTEIN SIDEKICK"/>
    <property type="match status" value="1"/>
</dbReference>
<evidence type="ECO:0000256" key="1">
    <source>
        <dbReference type="ARBA" id="ARBA00022737"/>
    </source>
</evidence>
<dbReference type="InterPro" id="IPR007110">
    <property type="entry name" value="Ig-like_dom"/>
</dbReference>
<organism evidence="5 6">
    <name type="scientific">Diploptera punctata</name>
    <name type="common">Pacific beetle cockroach</name>
    <dbReference type="NCBI Taxonomy" id="6984"/>
    <lineage>
        <taxon>Eukaryota</taxon>
        <taxon>Metazoa</taxon>
        <taxon>Ecdysozoa</taxon>
        <taxon>Arthropoda</taxon>
        <taxon>Hexapoda</taxon>
        <taxon>Insecta</taxon>
        <taxon>Pterygota</taxon>
        <taxon>Neoptera</taxon>
        <taxon>Polyneoptera</taxon>
        <taxon>Dictyoptera</taxon>
        <taxon>Blattodea</taxon>
        <taxon>Blaberoidea</taxon>
        <taxon>Blaberidae</taxon>
        <taxon>Diplopterinae</taxon>
        <taxon>Diploptera</taxon>
    </lineage>
</organism>